<feature type="domain" description="Glucose-methanol-choline oxidoreductase N-terminal" evidence="5">
    <location>
        <begin position="145"/>
        <end position="168"/>
    </location>
</feature>
<dbReference type="SUPFAM" id="SSF51905">
    <property type="entry name" value="FAD/NAD(P)-binding domain"/>
    <property type="match status" value="1"/>
</dbReference>
<dbReference type="GO" id="GO:0016614">
    <property type="term" value="F:oxidoreductase activity, acting on CH-OH group of donors"/>
    <property type="evidence" value="ECO:0007669"/>
    <property type="project" value="InterPro"/>
</dbReference>
<dbReference type="InterPro" id="IPR012132">
    <property type="entry name" value="GMC_OxRdtase"/>
</dbReference>
<evidence type="ECO:0000259" key="5">
    <source>
        <dbReference type="PROSITE" id="PS00623"/>
    </source>
</evidence>
<feature type="active site" description="Proton acceptor" evidence="2">
    <location>
        <position position="596"/>
    </location>
</feature>
<accession>A0A8K0G580</accession>
<dbReference type="EMBL" id="VTPC01087625">
    <property type="protein sequence ID" value="KAF2886454.1"/>
    <property type="molecule type" value="Genomic_DNA"/>
</dbReference>
<feature type="domain" description="Glucose-methanol-choline oxidoreductase N-terminal" evidence="6">
    <location>
        <begin position="317"/>
        <end position="331"/>
    </location>
</feature>
<sequence length="619" mass="69629">MKIIFCFLLLAVFAQAKDVSEETVQYYLKLLQDFMINSTKYEYPTDNRRFFQLINEEAEPIYHGHYDFIIVGAGAGGSVLTNRLTKTGKFKVLVIEAGGREDDFTDVPGFAAFLARSDFNWGYKTIPQKKCCLGFKNKQCNYPRGRAVGGSTVINFMMYVRGNKKDFEKWGSENPGWDYKSVLPYFKKSENSSLRQEDSGYHGHYGPLSVEDCRHYPDATRMFLEAAEQRGRKILDYNGKDQYGYSTLQIMTKEGTRYSASKAFVESTTGRKNLELLDHALGTKILIKNREAYGVEFIRNGKKFKATASKEVIISGGSINSPQILMLSGIGPKEHLEELGIPVVQKLPVGNTLRDHQVYPALIFSTNISPSNETSIEEQIRLYLQGSGVLTSAAGITGLGFESPKLKSKNPHFEVPFASLVLEQATQLYLDLLEMTEENWQALSNNLSGKYVWMAMPFLLHPKSKGTIKLKTKDPLDFPILDSNLYSDENGDDMKEMLAVIEDVFEMSKTPAFQKIDSKYLSDPLPACKNYKHLSSDYWRCAVEQATYPILHAVSTCAMGPKDDENAVVDNKLKVHGIDRLRVVDASVIPFSLAGHPTAVVYMIAEKAADLIRKQYKDL</sequence>
<organism evidence="7 8">
    <name type="scientific">Ignelater luminosus</name>
    <name type="common">Cucubano</name>
    <name type="synonym">Pyrophorus luminosus</name>
    <dbReference type="NCBI Taxonomy" id="2038154"/>
    <lineage>
        <taxon>Eukaryota</taxon>
        <taxon>Metazoa</taxon>
        <taxon>Ecdysozoa</taxon>
        <taxon>Arthropoda</taxon>
        <taxon>Hexapoda</taxon>
        <taxon>Insecta</taxon>
        <taxon>Pterygota</taxon>
        <taxon>Neoptera</taxon>
        <taxon>Endopterygota</taxon>
        <taxon>Coleoptera</taxon>
        <taxon>Polyphaga</taxon>
        <taxon>Elateriformia</taxon>
        <taxon>Elateroidea</taxon>
        <taxon>Elateridae</taxon>
        <taxon>Agrypninae</taxon>
        <taxon>Pyrophorini</taxon>
        <taxon>Ignelater</taxon>
    </lineage>
</organism>
<dbReference type="GO" id="GO:0050660">
    <property type="term" value="F:flavin adenine dinucleotide binding"/>
    <property type="evidence" value="ECO:0007669"/>
    <property type="project" value="InterPro"/>
</dbReference>
<evidence type="ECO:0000259" key="6">
    <source>
        <dbReference type="PROSITE" id="PS00624"/>
    </source>
</evidence>
<dbReference type="PIRSF" id="PIRSF000137">
    <property type="entry name" value="Alcohol_oxidase"/>
    <property type="match status" value="1"/>
</dbReference>
<dbReference type="PROSITE" id="PS00624">
    <property type="entry name" value="GMC_OXRED_2"/>
    <property type="match status" value="1"/>
</dbReference>
<dbReference type="Proteomes" id="UP000801492">
    <property type="component" value="Unassembled WGS sequence"/>
</dbReference>
<dbReference type="AlphaFoldDB" id="A0A8K0G580"/>
<dbReference type="OrthoDB" id="269227at2759"/>
<comment type="caution">
    <text evidence="7">The sequence shown here is derived from an EMBL/GenBank/DDBJ whole genome shotgun (WGS) entry which is preliminary data.</text>
</comment>
<dbReference type="Gene3D" id="3.30.560.10">
    <property type="entry name" value="Glucose Oxidase, domain 3"/>
    <property type="match status" value="1"/>
</dbReference>
<keyword evidence="3" id="KW-0285">Flavoprotein</keyword>
<dbReference type="Pfam" id="PF05199">
    <property type="entry name" value="GMC_oxred_C"/>
    <property type="match status" value="1"/>
</dbReference>
<gene>
    <name evidence="7" type="ORF">ILUMI_19718</name>
</gene>
<evidence type="ECO:0000256" key="1">
    <source>
        <dbReference type="ARBA" id="ARBA00010790"/>
    </source>
</evidence>
<keyword evidence="4" id="KW-0732">Signal</keyword>
<evidence type="ECO:0000256" key="2">
    <source>
        <dbReference type="PIRSR" id="PIRSR000137-1"/>
    </source>
</evidence>
<evidence type="ECO:0000313" key="7">
    <source>
        <dbReference type="EMBL" id="KAF2886454.1"/>
    </source>
</evidence>
<feature type="chain" id="PRO_5035460657" description="Glucose-methanol-choline oxidoreductase N-terminal domain-containing protein" evidence="4">
    <location>
        <begin position="17"/>
        <end position="619"/>
    </location>
</feature>
<dbReference type="Gene3D" id="3.50.50.60">
    <property type="entry name" value="FAD/NAD(P)-binding domain"/>
    <property type="match status" value="1"/>
</dbReference>
<keyword evidence="3" id="KW-0274">FAD</keyword>
<dbReference type="InterPro" id="IPR000172">
    <property type="entry name" value="GMC_OxRdtase_N"/>
</dbReference>
<evidence type="ECO:0000313" key="8">
    <source>
        <dbReference type="Proteomes" id="UP000801492"/>
    </source>
</evidence>
<dbReference type="PROSITE" id="PS00623">
    <property type="entry name" value="GMC_OXRED_1"/>
    <property type="match status" value="1"/>
</dbReference>
<protein>
    <recommendedName>
        <fullName evidence="5 6">Glucose-methanol-choline oxidoreductase N-terminal domain-containing protein</fullName>
    </recommendedName>
</protein>
<proteinExistence type="inferred from homology"/>
<evidence type="ECO:0000256" key="4">
    <source>
        <dbReference type="SAM" id="SignalP"/>
    </source>
</evidence>
<evidence type="ECO:0000256" key="3">
    <source>
        <dbReference type="RuleBase" id="RU003968"/>
    </source>
</evidence>
<feature type="active site" description="Proton donor" evidence="2">
    <location>
        <position position="552"/>
    </location>
</feature>
<keyword evidence="8" id="KW-1185">Reference proteome</keyword>
<dbReference type="SUPFAM" id="SSF54373">
    <property type="entry name" value="FAD-linked reductases, C-terminal domain"/>
    <property type="match status" value="1"/>
</dbReference>
<feature type="signal peptide" evidence="4">
    <location>
        <begin position="1"/>
        <end position="16"/>
    </location>
</feature>
<dbReference type="InterPro" id="IPR007867">
    <property type="entry name" value="GMC_OxRtase_C"/>
</dbReference>
<reference evidence="7" key="1">
    <citation type="submission" date="2019-08" db="EMBL/GenBank/DDBJ databases">
        <title>The genome of the North American firefly Photinus pyralis.</title>
        <authorList>
            <consortium name="Photinus pyralis genome working group"/>
            <person name="Fallon T.R."/>
            <person name="Sander Lower S.E."/>
            <person name="Weng J.-K."/>
        </authorList>
    </citation>
    <scope>NUCLEOTIDE SEQUENCE</scope>
    <source>
        <strain evidence="7">TRF0915ILg1</strain>
        <tissue evidence="7">Whole body</tissue>
    </source>
</reference>
<dbReference type="PANTHER" id="PTHR11552">
    <property type="entry name" value="GLUCOSE-METHANOL-CHOLINE GMC OXIDOREDUCTASE"/>
    <property type="match status" value="1"/>
</dbReference>
<comment type="similarity">
    <text evidence="1 3">Belongs to the GMC oxidoreductase family.</text>
</comment>
<name>A0A8K0G580_IGNLU</name>
<dbReference type="PANTHER" id="PTHR11552:SF158">
    <property type="entry name" value="GH23626P-RELATED"/>
    <property type="match status" value="1"/>
</dbReference>
<dbReference type="InterPro" id="IPR036188">
    <property type="entry name" value="FAD/NAD-bd_sf"/>
</dbReference>
<dbReference type="Pfam" id="PF00732">
    <property type="entry name" value="GMC_oxred_N"/>
    <property type="match status" value="1"/>
</dbReference>